<comment type="caution">
    <text evidence="1">The sequence shown here is derived from an EMBL/GenBank/DDBJ whole genome shotgun (WGS) entry which is preliminary data.</text>
</comment>
<gene>
    <name evidence="1" type="ORF">NPIL_8821</name>
</gene>
<protein>
    <submittedName>
        <fullName evidence="1">Uncharacterized protein</fullName>
    </submittedName>
</protein>
<reference evidence="1" key="1">
    <citation type="submission" date="2020-08" db="EMBL/GenBank/DDBJ databases">
        <title>Multicomponent nature underlies the extraordinary mechanical properties of spider dragline silk.</title>
        <authorList>
            <person name="Kono N."/>
            <person name="Nakamura H."/>
            <person name="Mori M."/>
            <person name="Yoshida Y."/>
            <person name="Ohtoshi R."/>
            <person name="Malay A.D."/>
            <person name="Moran D.A.P."/>
            <person name="Tomita M."/>
            <person name="Numata K."/>
            <person name="Arakawa K."/>
        </authorList>
    </citation>
    <scope>NUCLEOTIDE SEQUENCE</scope>
</reference>
<dbReference type="EMBL" id="BMAW01060883">
    <property type="protein sequence ID" value="GFT28538.1"/>
    <property type="molecule type" value="Genomic_DNA"/>
</dbReference>
<evidence type="ECO:0000313" key="2">
    <source>
        <dbReference type="Proteomes" id="UP000887013"/>
    </source>
</evidence>
<name>A0A8X6NRA9_NEPPI</name>
<accession>A0A8X6NRA9</accession>
<dbReference type="AlphaFoldDB" id="A0A8X6NRA9"/>
<evidence type="ECO:0000313" key="1">
    <source>
        <dbReference type="EMBL" id="GFT28538.1"/>
    </source>
</evidence>
<sequence>MFSEKSLFYFFNGSTSGALTWRQGQSSSNCEMPHGQCGIMVQGAIADDSRSLLVRILGTVTTQRYADDAL</sequence>
<organism evidence="1 2">
    <name type="scientific">Nephila pilipes</name>
    <name type="common">Giant wood spider</name>
    <name type="synonym">Nephila maculata</name>
    <dbReference type="NCBI Taxonomy" id="299642"/>
    <lineage>
        <taxon>Eukaryota</taxon>
        <taxon>Metazoa</taxon>
        <taxon>Ecdysozoa</taxon>
        <taxon>Arthropoda</taxon>
        <taxon>Chelicerata</taxon>
        <taxon>Arachnida</taxon>
        <taxon>Araneae</taxon>
        <taxon>Araneomorphae</taxon>
        <taxon>Entelegynae</taxon>
        <taxon>Araneoidea</taxon>
        <taxon>Nephilidae</taxon>
        <taxon>Nephila</taxon>
    </lineage>
</organism>
<dbReference type="Proteomes" id="UP000887013">
    <property type="component" value="Unassembled WGS sequence"/>
</dbReference>
<proteinExistence type="predicted"/>
<keyword evidence="2" id="KW-1185">Reference proteome</keyword>